<dbReference type="PaxDb" id="3635-A0A1U8PPA6"/>
<gene>
    <name evidence="3" type="primary">LOC107961374</name>
</gene>
<evidence type="ECO:0000313" key="3">
    <source>
        <dbReference type="RefSeq" id="XP_016753011.1"/>
    </source>
</evidence>
<reference evidence="3" key="2">
    <citation type="submission" date="2025-08" db="UniProtKB">
        <authorList>
            <consortium name="RefSeq"/>
        </authorList>
    </citation>
    <scope>IDENTIFICATION</scope>
</reference>
<feature type="region of interest" description="Disordered" evidence="1">
    <location>
        <begin position="76"/>
        <end position="113"/>
    </location>
</feature>
<dbReference type="AlphaFoldDB" id="A0A1U8PPA6"/>
<name>A0A1U8PPA6_GOSHI</name>
<proteinExistence type="predicted"/>
<dbReference type="OrthoDB" id="912098at2759"/>
<dbReference type="Proteomes" id="UP000818029">
    <property type="component" value="Chromosome A05"/>
</dbReference>
<organism evidence="2 3">
    <name type="scientific">Gossypium hirsutum</name>
    <name type="common">Upland cotton</name>
    <name type="synonym">Gossypium mexicanum</name>
    <dbReference type="NCBI Taxonomy" id="3635"/>
    <lineage>
        <taxon>Eukaryota</taxon>
        <taxon>Viridiplantae</taxon>
        <taxon>Streptophyta</taxon>
        <taxon>Embryophyta</taxon>
        <taxon>Tracheophyta</taxon>
        <taxon>Spermatophyta</taxon>
        <taxon>Magnoliopsida</taxon>
        <taxon>eudicotyledons</taxon>
        <taxon>Gunneridae</taxon>
        <taxon>Pentapetalae</taxon>
        <taxon>rosids</taxon>
        <taxon>malvids</taxon>
        <taxon>Malvales</taxon>
        <taxon>Malvaceae</taxon>
        <taxon>Malvoideae</taxon>
        <taxon>Gossypium</taxon>
    </lineage>
</organism>
<dbReference type="KEGG" id="ghi:107961374"/>
<protein>
    <submittedName>
        <fullName evidence="3">CLAVATA3/ESR (CLE)-related protein 46</fullName>
    </submittedName>
</protein>
<sequence>MITVNVSDKLLLHSCKSPPQQTRECSTCHHLHKMREQLLICLLLAWLLLAVSQLQGSQINVQAIESVPTVRFKFRSRSPMPRPRLPNWVEMKKIHKSPSGPNPVGNHHPPSRH</sequence>
<dbReference type="GeneID" id="107961374"/>
<evidence type="ECO:0000256" key="1">
    <source>
        <dbReference type="SAM" id="MobiDB-lite"/>
    </source>
</evidence>
<reference evidence="2" key="1">
    <citation type="journal article" date="2020" name="Nat. Genet.">
        <title>Genomic diversifications of five Gossypium allopolyploid species and their impact on cotton improvement.</title>
        <authorList>
            <person name="Chen Z.J."/>
            <person name="Sreedasyam A."/>
            <person name="Ando A."/>
            <person name="Song Q."/>
            <person name="De Santiago L.M."/>
            <person name="Hulse-Kemp A.M."/>
            <person name="Ding M."/>
            <person name="Ye W."/>
            <person name="Kirkbride R.C."/>
            <person name="Jenkins J."/>
            <person name="Plott C."/>
            <person name="Lovell J."/>
            <person name="Lin Y.M."/>
            <person name="Vaughn R."/>
            <person name="Liu B."/>
            <person name="Simpson S."/>
            <person name="Scheffler B.E."/>
            <person name="Wen L."/>
            <person name="Saski C.A."/>
            <person name="Grover C.E."/>
            <person name="Hu G."/>
            <person name="Conover J.L."/>
            <person name="Carlson J.W."/>
            <person name="Shu S."/>
            <person name="Boston L.B."/>
            <person name="Williams M."/>
            <person name="Peterson D.G."/>
            <person name="McGee K."/>
            <person name="Jones D.C."/>
            <person name="Wendel J.F."/>
            <person name="Stelly D.M."/>
            <person name="Grimwood J."/>
            <person name="Schmutz J."/>
        </authorList>
    </citation>
    <scope>NUCLEOTIDE SEQUENCE [LARGE SCALE GENOMIC DNA]</scope>
    <source>
        <strain evidence="2">cv. TM-1</strain>
    </source>
</reference>
<dbReference type="RefSeq" id="XP_016753011.1">
    <property type="nucleotide sequence ID" value="XM_016897522.2"/>
</dbReference>
<evidence type="ECO:0000313" key="2">
    <source>
        <dbReference type="Proteomes" id="UP000818029"/>
    </source>
</evidence>
<accession>A0A1U8PPA6</accession>
<keyword evidence="2" id="KW-1185">Reference proteome</keyword>